<dbReference type="SUPFAM" id="SSF56019">
    <property type="entry name" value="The spindle assembly checkpoint protein mad2"/>
    <property type="match status" value="1"/>
</dbReference>
<evidence type="ECO:0000313" key="4">
    <source>
        <dbReference type="EMBL" id="KAF2661336.1"/>
    </source>
</evidence>
<dbReference type="PANTHER" id="PTHR11842:SF10">
    <property type="entry name" value="MITOTIC SPINDLE ASSEMBLY CHECKPOINT PROTEIN MAD2B"/>
    <property type="match status" value="1"/>
</dbReference>
<name>A0A6A6TPE7_9PLEO</name>
<reference evidence="4" key="1">
    <citation type="journal article" date="2020" name="Stud. Mycol.">
        <title>101 Dothideomycetes genomes: a test case for predicting lifestyles and emergence of pathogens.</title>
        <authorList>
            <person name="Haridas S."/>
            <person name="Albert R."/>
            <person name="Binder M."/>
            <person name="Bloem J."/>
            <person name="Labutti K."/>
            <person name="Salamov A."/>
            <person name="Andreopoulos B."/>
            <person name="Baker S."/>
            <person name="Barry K."/>
            <person name="Bills G."/>
            <person name="Bluhm B."/>
            <person name="Cannon C."/>
            <person name="Castanera R."/>
            <person name="Culley D."/>
            <person name="Daum C."/>
            <person name="Ezra D."/>
            <person name="Gonzalez J."/>
            <person name="Henrissat B."/>
            <person name="Kuo A."/>
            <person name="Liang C."/>
            <person name="Lipzen A."/>
            <person name="Lutzoni F."/>
            <person name="Magnuson J."/>
            <person name="Mondo S."/>
            <person name="Nolan M."/>
            <person name="Ohm R."/>
            <person name="Pangilinan J."/>
            <person name="Park H.-J."/>
            <person name="Ramirez L."/>
            <person name="Alfaro M."/>
            <person name="Sun H."/>
            <person name="Tritt A."/>
            <person name="Yoshinaga Y."/>
            <person name="Zwiers L.-H."/>
            <person name="Turgeon B."/>
            <person name="Goodwin S."/>
            <person name="Spatafora J."/>
            <person name="Crous P."/>
            <person name="Grigoriev I."/>
        </authorList>
    </citation>
    <scope>NUCLEOTIDE SEQUENCE</scope>
    <source>
        <strain evidence="4">CBS 122681</strain>
    </source>
</reference>
<evidence type="ECO:0000256" key="2">
    <source>
        <dbReference type="SAM" id="MobiDB-lite"/>
    </source>
</evidence>
<evidence type="ECO:0000313" key="5">
    <source>
        <dbReference type="Proteomes" id="UP000799324"/>
    </source>
</evidence>
<dbReference type="GO" id="GO:0003677">
    <property type="term" value="F:DNA binding"/>
    <property type="evidence" value="ECO:0007669"/>
    <property type="project" value="UniProtKB-KW"/>
</dbReference>
<dbReference type="OrthoDB" id="21254at2759"/>
<accession>A0A6A6TPE7</accession>
<dbReference type="EMBL" id="MU004294">
    <property type="protein sequence ID" value="KAF2661336.1"/>
    <property type="molecule type" value="Genomic_DNA"/>
</dbReference>
<dbReference type="Pfam" id="PF02301">
    <property type="entry name" value="HORMA"/>
    <property type="match status" value="1"/>
</dbReference>
<dbReference type="PROSITE" id="PS50815">
    <property type="entry name" value="HORMA"/>
    <property type="match status" value="1"/>
</dbReference>
<feature type="domain" description="HORMA" evidence="3">
    <location>
        <begin position="6"/>
        <end position="265"/>
    </location>
</feature>
<dbReference type="AlphaFoldDB" id="A0A6A6TPE7"/>
<feature type="region of interest" description="Disordered" evidence="2">
    <location>
        <begin position="116"/>
        <end position="156"/>
    </location>
</feature>
<dbReference type="InterPro" id="IPR036570">
    <property type="entry name" value="HORMA_dom_sf"/>
</dbReference>
<dbReference type="InterPro" id="IPR003511">
    <property type="entry name" value="HORMA_dom"/>
</dbReference>
<evidence type="ECO:0000259" key="3">
    <source>
        <dbReference type="PROSITE" id="PS50815"/>
    </source>
</evidence>
<evidence type="ECO:0000256" key="1">
    <source>
        <dbReference type="ARBA" id="ARBA00010348"/>
    </source>
</evidence>
<sequence>MPQTYLEQLAHFTNFLTAYVHTLLYLRALYPPTTFIRARFHNTPVHQSRHPDVCDWIRDAVSAVRDELLAGTVARIGVAIFWYGSNEATGSPKIMERYMLDVSQFPVVPKNERAMGIEWDRDDSPTSFSVSDHEDEEDKAPQQANKGKGKEKAQPLDADVEVDMSEQFRAALVMLNTRCAQLKALPKHCSFNISMELKDEPDMDPPVGHPQPWVPVQSSLQKTGRKGARNTEDQLFRDEGQDLGGARLTPIRTVEAGVFRFEAWVEEGKAKFEALEAPDSSFTSSI</sequence>
<organism evidence="4 5">
    <name type="scientific">Lophiostoma macrostomum CBS 122681</name>
    <dbReference type="NCBI Taxonomy" id="1314788"/>
    <lineage>
        <taxon>Eukaryota</taxon>
        <taxon>Fungi</taxon>
        <taxon>Dikarya</taxon>
        <taxon>Ascomycota</taxon>
        <taxon>Pezizomycotina</taxon>
        <taxon>Dothideomycetes</taxon>
        <taxon>Pleosporomycetidae</taxon>
        <taxon>Pleosporales</taxon>
        <taxon>Lophiostomataceae</taxon>
        <taxon>Lophiostoma</taxon>
    </lineage>
</organism>
<keyword evidence="4" id="KW-0238">DNA-binding</keyword>
<dbReference type="Gene3D" id="3.30.900.10">
    <property type="entry name" value="HORMA domain"/>
    <property type="match status" value="1"/>
</dbReference>
<dbReference type="InterPro" id="IPR045091">
    <property type="entry name" value="Mad2-like"/>
</dbReference>
<keyword evidence="5" id="KW-1185">Reference proteome</keyword>
<gene>
    <name evidence="4" type="ORF">K491DRAFT_619432</name>
</gene>
<protein>
    <submittedName>
        <fullName evidence="4">DNA-binding protein</fullName>
    </submittedName>
</protein>
<proteinExistence type="inferred from homology"/>
<dbReference type="Proteomes" id="UP000799324">
    <property type="component" value="Unassembled WGS sequence"/>
</dbReference>
<dbReference type="PANTHER" id="PTHR11842">
    <property type="entry name" value="MITOTIC SPINDLE ASSEMBLY CHECKPOINT PROTEIN MAD2"/>
    <property type="match status" value="1"/>
</dbReference>
<comment type="similarity">
    <text evidence="1">Belongs to the MAD2 family.</text>
</comment>
<dbReference type="GO" id="GO:0016035">
    <property type="term" value="C:zeta DNA polymerase complex"/>
    <property type="evidence" value="ECO:0007669"/>
    <property type="project" value="TreeGrafter"/>
</dbReference>